<dbReference type="Pfam" id="PF13519">
    <property type="entry name" value="VWA_2"/>
    <property type="match status" value="1"/>
</dbReference>
<organism evidence="4 5">
    <name type="scientific">Ohtaekwangia kribbensis</name>
    <dbReference type="NCBI Taxonomy" id="688913"/>
    <lineage>
        <taxon>Bacteria</taxon>
        <taxon>Pseudomonadati</taxon>
        <taxon>Bacteroidota</taxon>
        <taxon>Cytophagia</taxon>
        <taxon>Cytophagales</taxon>
        <taxon>Fulvivirgaceae</taxon>
        <taxon>Ohtaekwangia</taxon>
    </lineage>
</organism>
<dbReference type="PANTHER" id="PTHR10166">
    <property type="entry name" value="VOLTAGE-DEPENDENT CALCIUM CHANNEL SUBUNIT ALPHA-2/DELTA-RELATED"/>
    <property type="match status" value="1"/>
</dbReference>
<name>A0ABW3KAY7_9BACT</name>
<dbReference type="Gene3D" id="3.40.50.410">
    <property type="entry name" value="von Willebrand factor, type A domain"/>
    <property type="match status" value="1"/>
</dbReference>
<dbReference type="PANTHER" id="PTHR10166:SF37">
    <property type="entry name" value="STOLID, ISOFORM H"/>
    <property type="match status" value="1"/>
</dbReference>
<comment type="caution">
    <text evidence="4">The sequence shown here is derived from an EMBL/GenBank/DDBJ whole genome shotgun (WGS) entry which is preliminary data.</text>
</comment>
<evidence type="ECO:0000313" key="5">
    <source>
        <dbReference type="Proteomes" id="UP001597112"/>
    </source>
</evidence>
<dbReference type="Gene3D" id="1.20.120.930">
    <property type="entry name" value="Uncharacterised protein PF12889, N-terminal DUF3829"/>
    <property type="match status" value="1"/>
</dbReference>
<sequence length="903" mass="102109">MRFVYLLILLPFLSAAQPITAVQQKALNAYVDYANQSADEVTNVVKSIIQYYPSIRQKSSWGSPRYTCPVQLDDYYFNNAVALNKNLSAAISGNLLPKLKELRASAEKIDAQCKALDTYHKLEDYKQDNFAKAEQLINDLPALLNEYQKKQNILKDALDAIQKKGIATASAAYRNADAFMRGEIERERNFLGAWAFNLKQDIHTGWPVDKLEQSILDTDRQAAAMLTSKPALKYPASSMWSSFQENLLQILEIKRRALNEYNFEAKKSDKHGNDVYLELINYLNGTLVADYNSFIQFAMGDNYNGVKALKYFPRIDIRTQPASTAVVVKPFDDVPHAPIAIATQKTALPKAQYNALVNYVTYINETWRQTRNLQSILENFNSSAAYFRTLDSYERHGALHFDYANYQIPKAEYQKTIADSRILQSAIAKSLNDQATIIQSILKELDDLSASIAIEVSEKQYEKDRLANIYKMLERQKVLFQEWDNRKEQLYTDVRKVFDAYPASATNSWYISGKALRNLADLDREALFKAKAYYTGDTTMKISTTAIDENIRDVIAREYDNMKGIQKIGRNNGLCPYTPYEDLPETSKSFSEELRKLRPAGNKSRYDHPYYKLIYHYNDIVDDYNKFCELSTQVQHLPTVHQPELFILKYPEAKNGTAATKTPASNPPVVKASENQVTKNENTQQGSTRPSSSVKVLHDTVYIEKRDTVYLSDAGEDIRSMEGYATNNMVLLLDVSGSMNAAEKLPLLKNSIISLLSMMRPEDRISIIAFSDKPKVLLESASFKDEDKINKAINSLKSSGKTDGNAGIKLAYKTADENYIRGGNNRIVLATDGEFATSDETLQLISKFSKEDIFLSIFNFGKGVGASKALQQLTTLGNGNYAQISKENVDMKLIREAKAKKKK</sequence>
<evidence type="ECO:0000256" key="1">
    <source>
        <dbReference type="SAM" id="MobiDB-lite"/>
    </source>
</evidence>
<accession>A0ABW3KAY7</accession>
<evidence type="ECO:0000313" key="4">
    <source>
        <dbReference type="EMBL" id="MFD1002786.1"/>
    </source>
</evidence>
<dbReference type="Proteomes" id="UP001597112">
    <property type="component" value="Unassembled WGS sequence"/>
</dbReference>
<dbReference type="RefSeq" id="WP_377584455.1">
    <property type="nucleotide sequence ID" value="NZ_JBHTKA010000014.1"/>
</dbReference>
<protein>
    <submittedName>
        <fullName evidence="4">VWA domain-containing protein</fullName>
    </submittedName>
</protein>
<dbReference type="InterPro" id="IPR002035">
    <property type="entry name" value="VWF_A"/>
</dbReference>
<feature type="compositionally biased region" description="Polar residues" evidence="1">
    <location>
        <begin position="673"/>
        <end position="691"/>
    </location>
</feature>
<evidence type="ECO:0000256" key="2">
    <source>
        <dbReference type="SAM" id="SignalP"/>
    </source>
</evidence>
<dbReference type="SMART" id="SM00327">
    <property type="entry name" value="VWA"/>
    <property type="match status" value="1"/>
</dbReference>
<dbReference type="InterPro" id="IPR036465">
    <property type="entry name" value="vWFA_dom_sf"/>
</dbReference>
<feature type="signal peptide" evidence="2">
    <location>
        <begin position="1"/>
        <end position="21"/>
    </location>
</feature>
<gene>
    <name evidence="4" type="ORF">ACFQ21_25900</name>
</gene>
<reference evidence="5" key="1">
    <citation type="journal article" date="2019" name="Int. J. Syst. Evol. Microbiol.">
        <title>The Global Catalogue of Microorganisms (GCM) 10K type strain sequencing project: providing services to taxonomists for standard genome sequencing and annotation.</title>
        <authorList>
            <consortium name="The Broad Institute Genomics Platform"/>
            <consortium name="The Broad Institute Genome Sequencing Center for Infectious Disease"/>
            <person name="Wu L."/>
            <person name="Ma J."/>
        </authorList>
    </citation>
    <scope>NUCLEOTIDE SEQUENCE [LARGE SCALE GENOMIC DNA]</scope>
    <source>
        <strain evidence="5">CCUG 58938</strain>
    </source>
</reference>
<dbReference type="PROSITE" id="PS50234">
    <property type="entry name" value="VWFA"/>
    <property type="match status" value="1"/>
</dbReference>
<keyword evidence="5" id="KW-1185">Reference proteome</keyword>
<dbReference type="EMBL" id="JBHTKA010000014">
    <property type="protein sequence ID" value="MFD1002786.1"/>
    <property type="molecule type" value="Genomic_DNA"/>
</dbReference>
<dbReference type="InterPro" id="IPR051173">
    <property type="entry name" value="Ca_channel_alpha-2/delta"/>
</dbReference>
<feature type="domain" description="VWFA" evidence="3">
    <location>
        <begin position="728"/>
        <end position="903"/>
    </location>
</feature>
<feature type="chain" id="PRO_5045339513" evidence="2">
    <location>
        <begin position="22"/>
        <end position="903"/>
    </location>
</feature>
<dbReference type="SUPFAM" id="SSF53300">
    <property type="entry name" value="vWA-like"/>
    <property type="match status" value="1"/>
</dbReference>
<evidence type="ECO:0000259" key="3">
    <source>
        <dbReference type="PROSITE" id="PS50234"/>
    </source>
</evidence>
<feature type="region of interest" description="Disordered" evidence="1">
    <location>
        <begin position="657"/>
        <end position="691"/>
    </location>
</feature>
<proteinExistence type="predicted"/>
<keyword evidence="2" id="KW-0732">Signal</keyword>